<dbReference type="InterPro" id="IPR036390">
    <property type="entry name" value="WH_DNA-bd_sf"/>
</dbReference>
<dbReference type="SMART" id="SM00347">
    <property type="entry name" value="HTH_MARR"/>
    <property type="match status" value="1"/>
</dbReference>
<dbReference type="Proteomes" id="UP001596058">
    <property type="component" value="Unassembled WGS sequence"/>
</dbReference>
<dbReference type="PANTHER" id="PTHR33164">
    <property type="entry name" value="TRANSCRIPTIONAL REGULATOR, MARR FAMILY"/>
    <property type="match status" value="1"/>
</dbReference>
<dbReference type="PANTHER" id="PTHR33164:SF43">
    <property type="entry name" value="HTH-TYPE TRANSCRIPTIONAL REPRESSOR YETL"/>
    <property type="match status" value="1"/>
</dbReference>
<dbReference type="EMBL" id="JBHSPA010000093">
    <property type="protein sequence ID" value="MFC5833376.1"/>
    <property type="molecule type" value="Genomic_DNA"/>
</dbReference>
<dbReference type="InterPro" id="IPR036388">
    <property type="entry name" value="WH-like_DNA-bd_sf"/>
</dbReference>
<dbReference type="Pfam" id="PF01047">
    <property type="entry name" value="MarR"/>
    <property type="match status" value="1"/>
</dbReference>
<dbReference type="PROSITE" id="PS50995">
    <property type="entry name" value="HTH_MARR_2"/>
    <property type="match status" value="1"/>
</dbReference>
<feature type="domain" description="HTH marR-type" evidence="1">
    <location>
        <begin position="15"/>
        <end position="143"/>
    </location>
</feature>
<protein>
    <submittedName>
        <fullName evidence="2">MarR family winged helix-turn-helix transcriptional regulator</fullName>
    </submittedName>
</protein>
<gene>
    <name evidence="2" type="ORF">ACFPZ3_56815</name>
</gene>
<evidence type="ECO:0000259" key="1">
    <source>
        <dbReference type="PROSITE" id="PS50995"/>
    </source>
</evidence>
<proteinExistence type="predicted"/>
<evidence type="ECO:0000313" key="2">
    <source>
        <dbReference type="EMBL" id="MFC5833376.1"/>
    </source>
</evidence>
<dbReference type="RefSeq" id="WP_379522803.1">
    <property type="nucleotide sequence ID" value="NZ_JBHSPA010000093.1"/>
</dbReference>
<organism evidence="2 3">
    <name type="scientific">Nonomuraea insulae</name>
    <dbReference type="NCBI Taxonomy" id="1616787"/>
    <lineage>
        <taxon>Bacteria</taxon>
        <taxon>Bacillati</taxon>
        <taxon>Actinomycetota</taxon>
        <taxon>Actinomycetes</taxon>
        <taxon>Streptosporangiales</taxon>
        <taxon>Streptosporangiaceae</taxon>
        <taxon>Nonomuraea</taxon>
    </lineage>
</organism>
<evidence type="ECO:0000313" key="3">
    <source>
        <dbReference type="Proteomes" id="UP001596058"/>
    </source>
</evidence>
<accession>A0ABW1D8J0</accession>
<dbReference type="Gene3D" id="1.10.10.10">
    <property type="entry name" value="Winged helix-like DNA-binding domain superfamily/Winged helix DNA-binding domain"/>
    <property type="match status" value="1"/>
</dbReference>
<sequence>MAAMTTPSQPQALAERQLCGLVHGLAHQIADHLRERAVVLGLTAAQATALREMSGLMTMGELAERMSCEPSNATFVVDKLQKQGLIERRAHPTDRRTRHLVLTADGDALRERLLLLLSQDSPLGGLSTEQQRVLQGLLEQAIIRT</sequence>
<keyword evidence="3" id="KW-1185">Reference proteome</keyword>
<comment type="caution">
    <text evidence="2">The sequence shown here is derived from an EMBL/GenBank/DDBJ whole genome shotgun (WGS) entry which is preliminary data.</text>
</comment>
<dbReference type="SUPFAM" id="SSF46785">
    <property type="entry name" value="Winged helix' DNA-binding domain"/>
    <property type="match status" value="1"/>
</dbReference>
<dbReference type="InterPro" id="IPR039422">
    <property type="entry name" value="MarR/SlyA-like"/>
</dbReference>
<dbReference type="PRINTS" id="PR00598">
    <property type="entry name" value="HTHMARR"/>
</dbReference>
<name>A0ABW1D8J0_9ACTN</name>
<reference evidence="3" key="1">
    <citation type="journal article" date="2019" name="Int. J. Syst. Evol. Microbiol.">
        <title>The Global Catalogue of Microorganisms (GCM) 10K type strain sequencing project: providing services to taxonomists for standard genome sequencing and annotation.</title>
        <authorList>
            <consortium name="The Broad Institute Genomics Platform"/>
            <consortium name="The Broad Institute Genome Sequencing Center for Infectious Disease"/>
            <person name="Wu L."/>
            <person name="Ma J."/>
        </authorList>
    </citation>
    <scope>NUCLEOTIDE SEQUENCE [LARGE SCALE GENOMIC DNA]</scope>
    <source>
        <strain evidence="3">CCUG 53903</strain>
    </source>
</reference>
<dbReference type="InterPro" id="IPR000835">
    <property type="entry name" value="HTH_MarR-typ"/>
</dbReference>